<name>A6DFW5_9BACT</name>
<dbReference type="PRINTS" id="PR01806">
    <property type="entry name" value="VIRFACTRMVIN"/>
</dbReference>
<keyword evidence="7 10" id="KW-0472">Membrane</keyword>
<keyword evidence="13" id="KW-1185">Reference proteome</keyword>
<feature type="transmembrane region" description="Helical" evidence="11">
    <location>
        <begin position="157"/>
        <end position="178"/>
    </location>
</feature>
<dbReference type="PANTHER" id="PTHR47019:SF1">
    <property type="entry name" value="LIPID II FLIPPASE MURJ"/>
    <property type="match status" value="1"/>
</dbReference>
<keyword evidence="4 10" id="KW-0133">Cell shape</keyword>
<evidence type="ECO:0000256" key="11">
    <source>
        <dbReference type="SAM" id="Phobius"/>
    </source>
</evidence>
<dbReference type="GO" id="GO:0008360">
    <property type="term" value="P:regulation of cell shape"/>
    <property type="evidence" value="ECO:0007669"/>
    <property type="project" value="UniProtKB-UniRule"/>
</dbReference>
<keyword evidence="6 11" id="KW-1133">Transmembrane helix</keyword>
<comment type="similarity">
    <text evidence="9 10">Belongs to the MurJ/MviN family.</text>
</comment>
<feature type="transmembrane region" description="Helical" evidence="11">
    <location>
        <begin position="122"/>
        <end position="145"/>
    </location>
</feature>
<feature type="transmembrane region" description="Helical" evidence="11">
    <location>
        <begin position="268"/>
        <end position="289"/>
    </location>
</feature>
<dbReference type="GO" id="GO:0034204">
    <property type="term" value="P:lipid translocation"/>
    <property type="evidence" value="ECO:0007669"/>
    <property type="project" value="TreeGrafter"/>
</dbReference>
<evidence type="ECO:0000313" key="12">
    <source>
        <dbReference type="EMBL" id="EDM29695.1"/>
    </source>
</evidence>
<dbReference type="RefSeq" id="WP_007276814.1">
    <property type="nucleotide sequence ID" value="NZ_ABCK01000001.1"/>
</dbReference>
<dbReference type="eggNOG" id="COG0728">
    <property type="taxonomic scope" value="Bacteria"/>
</dbReference>
<dbReference type="Pfam" id="PF03023">
    <property type="entry name" value="MurJ"/>
    <property type="match status" value="1"/>
</dbReference>
<sequence>MSKKNTINAIISGVGNLTGRLSGLVREMLYAYLFGTSPLIGYFKYAVALPNLARRIFGEGALANAFIPLLADKKNNEQDPNSYASKILTLTATFNTFLALCGIAILFILFSLGIISNESQELVYLGSVMMPYLPFICLAGLLASIHNLYSKYSLPALMSSTMNVCLIAASCFAIFTNLDEKSTIYLLAFSLVFSGLLQVFILLRSAKKFIKLKIEYCKFKAPELKSFWISFIPVTIGASAQQISTLLDKTIALWIGPHAVSSLSYSELLIYLPVGVFGVSLGSVCLPSLSSSLAKGNLNDVQRDFEKALSQAFFLSIPCSVFFYLLGDTLLKTLFLRGAFDLESLQFTLKAFLWFLPGIPFFTALKVLLSLYYANKNTKTPLKISLAMITLNLVLGISFIPLLSHASLAMASSVTALLNFVFLLTSAKKLSYIQNLSQIVQTNLPTIIAASLSCITFKLIADQLSILETGSLKFADNLLTTIIGGLIFSLLYLFFFKVFKSVFNIILKL</sequence>
<feature type="transmembrane region" description="Helical" evidence="11">
    <location>
        <begin position="29"/>
        <end position="46"/>
    </location>
</feature>
<evidence type="ECO:0000256" key="3">
    <source>
        <dbReference type="ARBA" id="ARBA00022692"/>
    </source>
</evidence>
<evidence type="ECO:0000256" key="8">
    <source>
        <dbReference type="ARBA" id="ARBA00060041"/>
    </source>
</evidence>
<feature type="transmembrane region" description="Helical" evidence="11">
    <location>
        <begin position="351"/>
        <end position="372"/>
    </location>
</feature>
<keyword evidence="10" id="KW-0961">Cell wall biogenesis/degradation</keyword>
<accession>A6DFW5</accession>
<feature type="transmembrane region" description="Helical" evidence="11">
    <location>
        <begin position="184"/>
        <end position="203"/>
    </location>
</feature>
<dbReference type="GO" id="GO:0071555">
    <property type="term" value="P:cell wall organization"/>
    <property type="evidence" value="ECO:0007669"/>
    <property type="project" value="UniProtKB-UniRule"/>
</dbReference>
<feature type="transmembrane region" description="Helical" evidence="11">
    <location>
        <begin position="439"/>
        <end position="461"/>
    </location>
</feature>
<dbReference type="PANTHER" id="PTHR47019">
    <property type="entry name" value="LIPID II FLIPPASE MURJ"/>
    <property type="match status" value="1"/>
</dbReference>
<evidence type="ECO:0000256" key="4">
    <source>
        <dbReference type="ARBA" id="ARBA00022960"/>
    </source>
</evidence>
<proteinExistence type="inferred from homology"/>
<evidence type="ECO:0000256" key="9">
    <source>
        <dbReference type="ARBA" id="ARBA00061532"/>
    </source>
</evidence>
<keyword evidence="5 10" id="KW-0573">Peptidoglycan synthesis</keyword>
<feature type="transmembrane region" description="Helical" evidence="11">
    <location>
        <begin position="384"/>
        <end position="402"/>
    </location>
</feature>
<comment type="function">
    <text evidence="8 10">Involved in peptidoglycan biosynthesis. Transports lipid-linked peptidoglycan precursors from the inner to the outer leaflet of the cytoplasmic membrane.</text>
</comment>
<dbReference type="InterPro" id="IPR051050">
    <property type="entry name" value="Lipid_II_flippase_MurJ/MviN"/>
</dbReference>
<evidence type="ECO:0000256" key="10">
    <source>
        <dbReference type="PIRNR" id="PIRNR002869"/>
    </source>
</evidence>
<dbReference type="AlphaFoldDB" id="A6DFW5"/>
<protein>
    <recommendedName>
        <fullName evidence="10">Lipid II flippase</fullName>
    </recommendedName>
</protein>
<feature type="transmembrane region" description="Helical" evidence="11">
    <location>
        <begin position="408"/>
        <end position="427"/>
    </location>
</feature>
<feature type="transmembrane region" description="Helical" evidence="11">
    <location>
        <begin position="309"/>
        <end position="331"/>
    </location>
</feature>
<comment type="caution">
    <text evidence="12">The sequence shown here is derived from an EMBL/GenBank/DDBJ whole genome shotgun (WGS) entry which is preliminary data.</text>
</comment>
<keyword evidence="3 11" id="KW-0812">Transmembrane</keyword>
<comment type="subcellular location">
    <subcellularLocation>
        <location evidence="1">Cell membrane</location>
        <topology evidence="1">Multi-pass membrane protein</topology>
    </subcellularLocation>
</comment>
<dbReference type="GO" id="GO:0009252">
    <property type="term" value="P:peptidoglycan biosynthetic process"/>
    <property type="evidence" value="ECO:0007669"/>
    <property type="project" value="UniProtKB-UniRule"/>
</dbReference>
<dbReference type="EMBL" id="ABCK01000001">
    <property type="protein sequence ID" value="EDM29695.1"/>
    <property type="molecule type" value="Genomic_DNA"/>
</dbReference>
<evidence type="ECO:0000256" key="5">
    <source>
        <dbReference type="ARBA" id="ARBA00022984"/>
    </source>
</evidence>
<evidence type="ECO:0000256" key="7">
    <source>
        <dbReference type="ARBA" id="ARBA00023136"/>
    </source>
</evidence>
<dbReference type="GO" id="GO:0015648">
    <property type="term" value="F:lipid-linked peptidoglycan transporter activity"/>
    <property type="evidence" value="ECO:0007669"/>
    <property type="project" value="UniProtKB-UniRule"/>
</dbReference>
<feature type="transmembrane region" description="Helical" evidence="11">
    <location>
        <begin position="92"/>
        <end position="116"/>
    </location>
</feature>
<keyword evidence="10" id="KW-0813">Transport</keyword>
<dbReference type="OrthoDB" id="9804143at2"/>
<dbReference type="Proteomes" id="UP000004947">
    <property type="component" value="Unassembled WGS sequence"/>
</dbReference>
<dbReference type="PIRSF" id="PIRSF002869">
    <property type="entry name" value="MviN"/>
    <property type="match status" value="1"/>
</dbReference>
<dbReference type="InterPro" id="IPR004268">
    <property type="entry name" value="MurJ"/>
</dbReference>
<evidence type="ECO:0000256" key="2">
    <source>
        <dbReference type="ARBA" id="ARBA00022475"/>
    </source>
</evidence>
<keyword evidence="2 10" id="KW-1003">Cell membrane</keyword>
<evidence type="ECO:0000313" key="13">
    <source>
        <dbReference type="Proteomes" id="UP000004947"/>
    </source>
</evidence>
<evidence type="ECO:0000256" key="6">
    <source>
        <dbReference type="ARBA" id="ARBA00022989"/>
    </source>
</evidence>
<organism evidence="12 13">
    <name type="scientific">Lentisphaera araneosa HTCC2155</name>
    <dbReference type="NCBI Taxonomy" id="313628"/>
    <lineage>
        <taxon>Bacteria</taxon>
        <taxon>Pseudomonadati</taxon>
        <taxon>Lentisphaerota</taxon>
        <taxon>Lentisphaeria</taxon>
        <taxon>Lentisphaerales</taxon>
        <taxon>Lentisphaeraceae</taxon>
        <taxon>Lentisphaera</taxon>
    </lineage>
</organism>
<dbReference type="STRING" id="313628.LNTAR_18133"/>
<dbReference type="GO" id="GO:0005886">
    <property type="term" value="C:plasma membrane"/>
    <property type="evidence" value="ECO:0007669"/>
    <property type="project" value="UniProtKB-SubCell"/>
</dbReference>
<evidence type="ECO:0000256" key="1">
    <source>
        <dbReference type="ARBA" id="ARBA00004651"/>
    </source>
</evidence>
<reference evidence="12 13" key="1">
    <citation type="journal article" date="2010" name="J. Bacteriol.">
        <title>Genome sequence of Lentisphaera araneosa HTCC2155T, the type species of the order Lentisphaerales in the phylum Lentisphaerae.</title>
        <authorList>
            <person name="Thrash J.C."/>
            <person name="Cho J.C."/>
            <person name="Vergin K.L."/>
            <person name="Morris R.M."/>
            <person name="Giovannoni S.J."/>
        </authorList>
    </citation>
    <scope>NUCLEOTIDE SEQUENCE [LARGE SCALE GENOMIC DNA]</scope>
    <source>
        <strain evidence="12 13">HTCC2155</strain>
    </source>
</reference>
<dbReference type="NCBIfam" id="TIGR01695">
    <property type="entry name" value="murJ_mviN"/>
    <property type="match status" value="1"/>
</dbReference>
<feature type="transmembrane region" description="Helical" evidence="11">
    <location>
        <begin position="481"/>
        <end position="499"/>
    </location>
</feature>
<dbReference type="CDD" id="cd13123">
    <property type="entry name" value="MATE_MurJ_like"/>
    <property type="match status" value="1"/>
</dbReference>
<gene>
    <name evidence="12" type="ORF">LNTAR_18133</name>
</gene>